<dbReference type="Proteomes" id="UP000886800">
    <property type="component" value="Unassembled WGS sequence"/>
</dbReference>
<dbReference type="CDD" id="cd04301">
    <property type="entry name" value="NAT_SF"/>
    <property type="match status" value="1"/>
</dbReference>
<dbReference type="InterPro" id="IPR000182">
    <property type="entry name" value="GNAT_dom"/>
</dbReference>
<evidence type="ECO:0000313" key="4">
    <source>
        <dbReference type="EMBL" id="HIX65869.1"/>
    </source>
</evidence>
<protein>
    <submittedName>
        <fullName evidence="4">GNAT family N-acetyltransferase</fullName>
    </submittedName>
</protein>
<accession>A0A9D1WRP2</accession>
<dbReference type="SUPFAM" id="SSF55729">
    <property type="entry name" value="Acyl-CoA N-acyltransferases (Nat)"/>
    <property type="match status" value="1"/>
</dbReference>
<evidence type="ECO:0000256" key="2">
    <source>
        <dbReference type="ARBA" id="ARBA00023315"/>
    </source>
</evidence>
<reference evidence="4" key="2">
    <citation type="submission" date="2021-04" db="EMBL/GenBank/DDBJ databases">
        <authorList>
            <person name="Gilroy R."/>
        </authorList>
    </citation>
    <scope>NUCLEOTIDE SEQUENCE</scope>
    <source>
        <strain evidence="4">CHK188-5543</strain>
    </source>
</reference>
<keyword evidence="1" id="KW-0808">Transferase</keyword>
<feature type="domain" description="N-acetyltransferase" evidence="3">
    <location>
        <begin position="1"/>
        <end position="169"/>
    </location>
</feature>
<dbReference type="GO" id="GO:0016747">
    <property type="term" value="F:acyltransferase activity, transferring groups other than amino-acyl groups"/>
    <property type="evidence" value="ECO:0007669"/>
    <property type="project" value="InterPro"/>
</dbReference>
<gene>
    <name evidence="4" type="ORF">H9736_06415</name>
</gene>
<dbReference type="AlphaFoldDB" id="A0A9D1WRP2"/>
<sequence length="173" mass="20108">MIRKATPQDLPQVEDTYNELFDHEAATVSYTNWKKGLYPTLDYARQAQEAGTLYVGEDEEGRIYGSVILNHIQPEEYAKIPWAFDAKPEEIVVIHTLCIRPSAARKGYGRQFCQFSEEFARQVGAKVIRLDTYEGNMPARSFYPTLGYRFAGSTRFHFQKVIWENLYCYEKQL</sequence>
<dbReference type="InterPro" id="IPR016181">
    <property type="entry name" value="Acyl_CoA_acyltransferase"/>
</dbReference>
<proteinExistence type="predicted"/>
<dbReference type="InterPro" id="IPR050832">
    <property type="entry name" value="Bact_Acetyltransf"/>
</dbReference>
<dbReference type="Pfam" id="PF00583">
    <property type="entry name" value="Acetyltransf_1"/>
    <property type="match status" value="1"/>
</dbReference>
<dbReference type="PANTHER" id="PTHR43877">
    <property type="entry name" value="AMINOALKYLPHOSPHONATE N-ACETYLTRANSFERASE-RELATED-RELATED"/>
    <property type="match status" value="1"/>
</dbReference>
<name>A0A9D1WRP2_9FIRM</name>
<evidence type="ECO:0000256" key="1">
    <source>
        <dbReference type="ARBA" id="ARBA00022679"/>
    </source>
</evidence>
<evidence type="ECO:0000259" key="3">
    <source>
        <dbReference type="PROSITE" id="PS51186"/>
    </source>
</evidence>
<reference evidence="4" key="1">
    <citation type="journal article" date="2021" name="PeerJ">
        <title>Extensive microbial diversity within the chicken gut microbiome revealed by metagenomics and culture.</title>
        <authorList>
            <person name="Gilroy R."/>
            <person name="Ravi A."/>
            <person name="Getino M."/>
            <person name="Pursley I."/>
            <person name="Horton D.L."/>
            <person name="Alikhan N.F."/>
            <person name="Baker D."/>
            <person name="Gharbi K."/>
            <person name="Hall N."/>
            <person name="Watson M."/>
            <person name="Adriaenssens E.M."/>
            <person name="Foster-Nyarko E."/>
            <person name="Jarju S."/>
            <person name="Secka A."/>
            <person name="Antonio M."/>
            <person name="Oren A."/>
            <person name="Chaudhuri R.R."/>
            <person name="La Ragione R."/>
            <person name="Hildebrand F."/>
            <person name="Pallen M.J."/>
        </authorList>
    </citation>
    <scope>NUCLEOTIDE SEQUENCE</scope>
    <source>
        <strain evidence="4">CHK188-5543</strain>
    </source>
</reference>
<dbReference type="EMBL" id="DXES01000140">
    <property type="protein sequence ID" value="HIX65869.1"/>
    <property type="molecule type" value="Genomic_DNA"/>
</dbReference>
<dbReference type="PROSITE" id="PS51186">
    <property type="entry name" value="GNAT"/>
    <property type="match status" value="1"/>
</dbReference>
<organism evidence="4 5">
    <name type="scientific">Candidatus Anaerotruncus excrementipullorum</name>
    <dbReference type="NCBI Taxonomy" id="2838465"/>
    <lineage>
        <taxon>Bacteria</taxon>
        <taxon>Bacillati</taxon>
        <taxon>Bacillota</taxon>
        <taxon>Clostridia</taxon>
        <taxon>Eubacteriales</taxon>
        <taxon>Oscillospiraceae</taxon>
        <taxon>Anaerotruncus</taxon>
    </lineage>
</organism>
<keyword evidence="2" id="KW-0012">Acyltransferase</keyword>
<dbReference type="Gene3D" id="3.40.630.30">
    <property type="match status" value="1"/>
</dbReference>
<comment type="caution">
    <text evidence="4">The sequence shown here is derived from an EMBL/GenBank/DDBJ whole genome shotgun (WGS) entry which is preliminary data.</text>
</comment>
<evidence type="ECO:0000313" key="5">
    <source>
        <dbReference type="Proteomes" id="UP000886800"/>
    </source>
</evidence>